<dbReference type="SUPFAM" id="SSF50891">
    <property type="entry name" value="Cyclophilin-like"/>
    <property type="match status" value="1"/>
</dbReference>
<dbReference type="NCBIfam" id="TIGR00724">
    <property type="entry name" value="urea_amlyse_rel"/>
    <property type="match status" value="1"/>
</dbReference>
<dbReference type="Gene3D" id="2.40.100.10">
    <property type="entry name" value="Cyclophilin-like"/>
    <property type="match status" value="1"/>
</dbReference>
<evidence type="ECO:0000256" key="2">
    <source>
        <dbReference type="ARBA" id="ARBA00022801"/>
    </source>
</evidence>
<evidence type="ECO:0000313" key="5">
    <source>
        <dbReference type="EMBL" id="GAA1700167.1"/>
    </source>
</evidence>
<keyword evidence="3" id="KW-0067">ATP-binding</keyword>
<organism evidence="5 6">
    <name type="scientific">Fodinicola feengrottensis</name>
    <dbReference type="NCBI Taxonomy" id="435914"/>
    <lineage>
        <taxon>Bacteria</taxon>
        <taxon>Bacillati</taxon>
        <taxon>Actinomycetota</taxon>
        <taxon>Actinomycetes</taxon>
        <taxon>Mycobacteriales</taxon>
        <taxon>Fodinicola</taxon>
    </lineage>
</organism>
<feature type="domain" description="Carboxyltransferase" evidence="4">
    <location>
        <begin position="23"/>
        <end position="285"/>
    </location>
</feature>
<reference evidence="5 6" key="1">
    <citation type="journal article" date="2019" name="Int. J. Syst. Evol. Microbiol.">
        <title>The Global Catalogue of Microorganisms (GCM) 10K type strain sequencing project: providing services to taxonomists for standard genome sequencing and annotation.</title>
        <authorList>
            <consortium name="The Broad Institute Genomics Platform"/>
            <consortium name="The Broad Institute Genome Sequencing Center for Infectious Disease"/>
            <person name="Wu L."/>
            <person name="Ma J."/>
        </authorList>
    </citation>
    <scope>NUCLEOTIDE SEQUENCE [LARGE SCALE GENOMIC DNA]</scope>
    <source>
        <strain evidence="5 6">JCM 14718</strain>
    </source>
</reference>
<protein>
    <submittedName>
        <fullName evidence="5">Biotin-dependent carboxyltransferase family protein</fullName>
    </submittedName>
</protein>
<dbReference type="SMART" id="SM00797">
    <property type="entry name" value="AHS2"/>
    <property type="match status" value="1"/>
</dbReference>
<evidence type="ECO:0000259" key="4">
    <source>
        <dbReference type="SMART" id="SM00797"/>
    </source>
</evidence>
<evidence type="ECO:0000256" key="3">
    <source>
        <dbReference type="ARBA" id="ARBA00022840"/>
    </source>
</evidence>
<dbReference type="InterPro" id="IPR003778">
    <property type="entry name" value="CT_A_B"/>
</dbReference>
<dbReference type="RefSeq" id="WP_344313429.1">
    <property type="nucleotide sequence ID" value="NZ_BAAANY010000023.1"/>
</dbReference>
<dbReference type="PANTHER" id="PTHR43309">
    <property type="entry name" value="5-OXOPROLINASE SUBUNIT C"/>
    <property type="match status" value="1"/>
</dbReference>
<dbReference type="Proteomes" id="UP001500618">
    <property type="component" value="Unassembled WGS sequence"/>
</dbReference>
<proteinExistence type="predicted"/>
<comment type="caution">
    <text evidence="5">The sequence shown here is derived from an EMBL/GenBank/DDBJ whole genome shotgun (WGS) entry which is preliminary data.</text>
</comment>
<dbReference type="PANTHER" id="PTHR43309:SF3">
    <property type="entry name" value="5-OXOPROLINASE SUBUNIT C"/>
    <property type="match status" value="1"/>
</dbReference>
<dbReference type="InterPro" id="IPR029000">
    <property type="entry name" value="Cyclophilin-like_dom_sf"/>
</dbReference>
<keyword evidence="6" id="KW-1185">Reference proteome</keyword>
<keyword evidence="1" id="KW-0547">Nucleotide-binding</keyword>
<dbReference type="Pfam" id="PF02626">
    <property type="entry name" value="CT_A_B"/>
    <property type="match status" value="1"/>
</dbReference>
<evidence type="ECO:0000313" key="6">
    <source>
        <dbReference type="Proteomes" id="UP001500618"/>
    </source>
</evidence>
<dbReference type="EMBL" id="BAAANY010000023">
    <property type="protein sequence ID" value="GAA1700167.1"/>
    <property type="molecule type" value="Genomic_DNA"/>
</dbReference>
<evidence type="ECO:0000256" key="1">
    <source>
        <dbReference type="ARBA" id="ARBA00022741"/>
    </source>
</evidence>
<keyword evidence="2" id="KW-0378">Hydrolase</keyword>
<dbReference type="InterPro" id="IPR052708">
    <property type="entry name" value="PxpC"/>
</dbReference>
<gene>
    <name evidence="5" type="ORF">GCM10009765_57000</name>
</gene>
<accession>A0ABN2I8I5</accession>
<sequence length="285" mass="28847">MIEVVRAGPLATVQDLGRPGYLALGVGPSGAADVRSLSLANRLVGNAESAAAVEATFGGLRLVFAAPATIALTGAAAPATVDGRQVSVNSPVSVPAGGLLELGSPATGMRTYVAVRGGIDVPPVLGSRSTDVLSGLGPAPLAAGDRLPVGSAITGPPHVDLAPVAAFPAEPVLAVMPGPRDDWFSALKPLFSGAYEVTPDSNRVGIRLRGPKLDRARVGELPSEGMVTGSLQVPPAGQPVLFLADHPVTGGYPVVAVVVAADLPMAAQLRPGQLLRFRPKVSRRL</sequence>
<name>A0ABN2I8I5_9ACTN</name>